<name>A0A5C6N5F4_9TELE</name>
<dbReference type="PROSITE" id="PS50060">
    <property type="entry name" value="MAM_2"/>
    <property type="match status" value="1"/>
</dbReference>
<sequence length="139" mass="15345">MLVNASGRASGQMAHLYMPTMKENDTHCINFLYSLSSHDGTSPGTLNVYVQVDGGSRGNPVWNISGTVTEGWVKGELAISIFWPNSYQLTACHSASVPVPDKRNGGVTLGEERRGEERRGEERRGEERRGEEHKANQQN</sequence>
<dbReference type="InterPro" id="IPR051622">
    <property type="entry name" value="R-tyr_protein_phosphatases"/>
</dbReference>
<dbReference type="InterPro" id="IPR013320">
    <property type="entry name" value="ConA-like_dom_sf"/>
</dbReference>
<keyword evidence="2" id="KW-1015">Disulfide bond</keyword>
<keyword evidence="5" id="KW-0675">Receptor</keyword>
<keyword evidence="1" id="KW-0677">Repeat</keyword>
<feature type="compositionally biased region" description="Basic and acidic residues" evidence="3">
    <location>
        <begin position="100"/>
        <end position="139"/>
    </location>
</feature>
<evidence type="ECO:0000259" key="4">
    <source>
        <dbReference type="PROSITE" id="PS50060"/>
    </source>
</evidence>
<evidence type="ECO:0000256" key="3">
    <source>
        <dbReference type="SAM" id="MobiDB-lite"/>
    </source>
</evidence>
<keyword evidence="6" id="KW-1185">Reference proteome</keyword>
<comment type="caution">
    <text evidence="5">The sequence shown here is derived from an EMBL/GenBank/DDBJ whole genome shotgun (WGS) entry which is preliminary data.</text>
</comment>
<dbReference type="PANTHER" id="PTHR24051:SF12">
    <property type="entry name" value="PROTEIN-TYROSINE-PHOSPHATASE"/>
    <property type="match status" value="1"/>
</dbReference>
<dbReference type="PANTHER" id="PTHR24051">
    <property type="entry name" value="SUSHI DOMAIN-CONTAINING PROTEIN 1"/>
    <property type="match status" value="1"/>
</dbReference>
<dbReference type="Gene3D" id="2.60.120.200">
    <property type="match status" value="1"/>
</dbReference>
<accession>A0A5C6N5F4</accession>
<dbReference type="Pfam" id="PF00629">
    <property type="entry name" value="MAM"/>
    <property type="match status" value="1"/>
</dbReference>
<protein>
    <submittedName>
        <fullName evidence="5">Receptor-type tyrosine-protein phosphatase T</fullName>
    </submittedName>
</protein>
<evidence type="ECO:0000313" key="6">
    <source>
        <dbReference type="Proteomes" id="UP000324091"/>
    </source>
</evidence>
<evidence type="ECO:0000313" key="5">
    <source>
        <dbReference type="EMBL" id="TWW62694.1"/>
    </source>
</evidence>
<reference evidence="5 6" key="1">
    <citation type="submission" date="2019-04" db="EMBL/GenBank/DDBJ databases">
        <title>Chromosome genome assembly for Takifugu flavidus.</title>
        <authorList>
            <person name="Xiao S."/>
        </authorList>
    </citation>
    <scope>NUCLEOTIDE SEQUENCE [LARGE SCALE GENOMIC DNA]</scope>
    <source>
        <strain evidence="5">HTHZ2018</strain>
        <tissue evidence="5">Muscle</tissue>
    </source>
</reference>
<evidence type="ECO:0000256" key="2">
    <source>
        <dbReference type="ARBA" id="ARBA00023157"/>
    </source>
</evidence>
<gene>
    <name evidence="5" type="ORF">D4764_04G0013410</name>
</gene>
<dbReference type="InterPro" id="IPR000998">
    <property type="entry name" value="MAM_dom"/>
</dbReference>
<dbReference type="AlphaFoldDB" id="A0A5C6N5F4"/>
<evidence type="ECO:0000256" key="1">
    <source>
        <dbReference type="ARBA" id="ARBA00022737"/>
    </source>
</evidence>
<dbReference type="SUPFAM" id="SSF49899">
    <property type="entry name" value="Concanavalin A-like lectins/glucanases"/>
    <property type="match status" value="1"/>
</dbReference>
<proteinExistence type="predicted"/>
<feature type="region of interest" description="Disordered" evidence="3">
    <location>
        <begin position="96"/>
        <end position="139"/>
    </location>
</feature>
<organism evidence="5 6">
    <name type="scientific">Takifugu flavidus</name>
    <name type="common">sansaifugu</name>
    <dbReference type="NCBI Taxonomy" id="433684"/>
    <lineage>
        <taxon>Eukaryota</taxon>
        <taxon>Metazoa</taxon>
        <taxon>Chordata</taxon>
        <taxon>Craniata</taxon>
        <taxon>Vertebrata</taxon>
        <taxon>Euteleostomi</taxon>
        <taxon>Actinopterygii</taxon>
        <taxon>Neopterygii</taxon>
        <taxon>Teleostei</taxon>
        <taxon>Neoteleostei</taxon>
        <taxon>Acanthomorphata</taxon>
        <taxon>Eupercaria</taxon>
        <taxon>Tetraodontiformes</taxon>
        <taxon>Tetradontoidea</taxon>
        <taxon>Tetraodontidae</taxon>
        <taxon>Takifugu</taxon>
    </lineage>
</organism>
<dbReference type="EMBL" id="RHFK02000017">
    <property type="protein sequence ID" value="TWW62694.1"/>
    <property type="molecule type" value="Genomic_DNA"/>
</dbReference>
<dbReference type="GO" id="GO:0016020">
    <property type="term" value="C:membrane"/>
    <property type="evidence" value="ECO:0007669"/>
    <property type="project" value="InterPro"/>
</dbReference>
<feature type="domain" description="MAM" evidence="4">
    <location>
        <begin position="1"/>
        <end position="111"/>
    </location>
</feature>
<dbReference type="SMART" id="SM00137">
    <property type="entry name" value="MAM"/>
    <property type="match status" value="1"/>
</dbReference>
<dbReference type="Proteomes" id="UP000324091">
    <property type="component" value="Chromosome 4"/>
</dbReference>